<feature type="region of interest" description="Disordered" evidence="1">
    <location>
        <begin position="1"/>
        <end position="28"/>
    </location>
</feature>
<feature type="region of interest" description="Disordered" evidence="1">
    <location>
        <begin position="52"/>
        <end position="81"/>
    </location>
</feature>
<accession>A0A2Z4J850</accession>
<sequence>MAAVSHASAATSVPSAAVQPAVDPGATECHGCGLAPTPCMSRDTYDGLGALTGRGVRSVSDRPVGGGPRAGGRRVGRLDGD</sequence>
<feature type="compositionally biased region" description="Low complexity" evidence="1">
    <location>
        <begin position="1"/>
        <end position="22"/>
    </location>
</feature>
<evidence type="ECO:0000313" key="3">
    <source>
        <dbReference type="Proteomes" id="UP000249616"/>
    </source>
</evidence>
<dbReference type="EMBL" id="CP030073">
    <property type="protein sequence ID" value="AWW41321.1"/>
    <property type="molecule type" value="Genomic_DNA"/>
</dbReference>
<dbReference type="KEGG" id="scad:DN051_35475"/>
<evidence type="ECO:0000313" key="2">
    <source>
        <dbReference type="EMBL" id="AWW41321.1"/>
    </source>
</evidence>
<protein>
    <submittedName>
        <fullName evidence="2">Uncharacterized protein</fullName>
    </submittedName>
</protein>
<dbReference type="AlphaFoldDB" id="A0A2Z4J850"/>
<reference evidence="2 3" key="1">
    <citation type="journal article" date="2019" name="Int. J. Syst. Evol. Microbiol.">
        <title>Streptomyces cadmiisoli sp. nov., a novel actinomycete isolated from cadmium-contaminated soil.</title>
        <authorList>
            <person name="Li K."/>
            <person name="Tang X."/>
            <person name="Zhao J."/>
            <person name="Guo Y."/>
            <person name="Tang Y."/>
            <person name="Gao J."/>
        </authorList>
    </citation>
    <scope>NUCLEOTIDE SEQUENCE [LARGE SCALE GENOMIC DNA]</scope>
    <source>
        <strain evidence="2 3">ZFG47</strain>
    </source>
</reference>
<keyword evidence="3" id="KW-1185">Reference proteome</keyword>
<evidence type="ECO:0000256" key="1">
    <source>
        <dbReference type="SAM" id="MobiDB-lite"/>
    </source>
</evidence>
<gene>
    <name evidence="2" type="ORF">DN051_35475</name>
</gene>
<dbReference type="Proteomes" id="UP000249616">
    <property type="component" value="Chromosome"/>
</dbReference>
<proteinExistence type="predicted"/>
<organism evidence="2 3">
    <name type="scientific">Streptomyces cadmiisoli</name>
    <dbReference type="NCBI Taxonomy" id="2184053"/>
    <lineage>
        <taxon>Bacteria</taxon>
        <taxon>Bacillati</taxon>
        <taxon>Actinomycetota</taxon>
        <taxon>Actinomycetes</taxon>
        <taxon>Kitasatosporales</taxon>
        <taxon>Streptomycetaceae</taxon>
        <taxon>Streptomyces</taxon>
        <taxon>Streptomyces aurantiacus group</taxon>
    </lineage>
</organism>
<name>A0A2Z4J850_9ACTN</name>